<accession>A0A9P6FYP2</accession>
<keyword evidence="3" id="KW-1185">Reference proteome</keyword>
<dbReference type="OrthoDB" id="2430493at2759"/>
<evidence type="ECO:0000313" key="3">
    <source>
        <dbReference type="Proteomes" id="UP000780801"/>
    </source>
</evidence>
<gene>
    <name evidence="2" type="ORF">BGW38_007103</name>
</gene>
<sequence length="1339" mass="148782">MPTEPHTHSSPQLEILSFELGDAPILIDATTSLGTICASLGVNNKPLVTGRDIGTIGYEDWAPLINAGTAGVDDKLSRRRSGSHSDIPWSQQVRLNNTSEPNTPTVIPRDELRRRSVSEHFEFDNAAFSSFDQGVSPSDLGVQVSYDADDRAVKGTKAESKLTRGWKKFRQSFRQVGIVPSGRRTSIGTRTPPSENLKQVENSATHRRTLDLGADNGETFGTFMDGALNFESPISTATLEEPMPLSSSSTPSARFPIYEEVPLALPQQLPPIGVQETEKTELFCQSLIEPSVLLESSSSLQDGENPKVDHHVQPEEQSEEQSTLLGPPLTEQSLKVDGGSMTPTVPAITSTTCRAHDYCSDGQDCGIISGQQEHNIPTVHCVDEPEPIVQRPSSGSRAQDNNNDMTLCLPTPSPESPCEHALSQDTGVSSRDGLETLTGVGAVTYTNETSAFSPEHTGSEPLSGELCTNPDVQNNNCLRSPLEWVILSESATWGVQRELLVLFLHLTKELQSRLSKSPLDIEDLFSTDWSEENKDLERLLDSMVNQLSTKEEHEAAPMSVDTTDLLCKDMTGVILRILHRLSEPLIPHCVFNALVAIERLEGESDLIMAQIVVPIVQSLSPARMHLLQYTLNFVQNAFISPLGDGASICDRTPDSVMHIHTTIGAACIRTSLYQDHSQVPVQPNSLYHYYRQIIEQKDINSQHEAYQRNVGAVFGLLLRNHLEIFRDGSVVDLSSLEQEYHAEIISDGYLSDSALFNVNTRGPSKRRAKGRGRRALTVRIPHSGITLPSIAGKGRLQHGQGQTESNNLCDSAVEMTCSVDHVAIEAMREHAIWAKRSRKRIPRPSVSSVHSMEAAVASDTEDQDAEELKMFSSAQERKYGILDFLQEPVDQCQEEREIQLVEHEILLAQGTSQFLALNLEGLYPSGSSTIIPTNILPSVRLPESTPGQQEPPATVPKEESRLRRLSKYITFDSSLPTLEAQLAGNPVSQAIGTAVPEDHERLDQTARSGLNDLERPSQVPFPSRSEYELKELQAQCDSKDRYVNDLLQTVQSLQGQVNILNAKLVFLHDHHTTRPMKRRTLVRHSHPLPLMANGSIWGPDRARVPNGLTMVARPPSVESYQHHHHRLMHYQPQQEQYQLSQQQRHTQLRNEYPSASPSVVPEEPMAAFPEGIRFSRDTSQYQQDREKNRLVRYDSGIEPDLCDLEDDEAVSFLQLDDGTIRGVVAHKLGRAPSAANASTWTESSYEHGPMSDVEEELELTTSQVEHVGEDVLDEYYYMDAYKTMDQQLHRQPILPAMAPPPPMSTDLYRKHYRMSLPLPGLLSKRIGLGHPFRRKGRAQ</sequence>
<proteinExistence type="predicted"/>
<evidence type="ECO:0000256" key="1">
    <source>
        <dbReference type="SAM" id="MobiDB-lite"/>
    </source>
</evidence>
<protein>
    <submittedName>
        <fullName evidence="2">Uncharacterized protein</fullName>
    </submittedName>
</protein>
<dbReference type="Gene3D" id="1.10.555.10">
    <property type="entry name" value="Rho GTPase activation protein"/>
    <property type="match status" value="1"/>
</dbReference>
<dbReference type="Proteomes" id="UP000780801">
    <property type="component" value="Unassembled WGS sequence"/>
</dbReference>
<organism evidence="2 3">
    <name type="scientific">Lunasporangiospora selenospora</name>
    <dbReference type="NCBI Taxonomy" id="979761"/>
    <lineage>
        <taxon>Eukaryota</taxon>
        <taxon>Fungi</taxon>
        <taxon>Fungi incertae sedis</taxon>
        <taxon>Mucoromycota</taxon>
        <taxon>Mortierellomycotina</taxon>
        <taxon>Mortierellomycetes</taxon>
        <taxon>Mortierellales</taxon>
        <taxon>Mortierellaceae</taxon>
        <taxon>Lunasporangiospora</taxon>
    </lineage>
</organism>
<comment type="caution">
    <text evidence="2">The sequence shown here is derived from an EMBL/GenBank/DDBJ whole genome shotgun (WGS) entry which is preliminary data.</text>
</comment>
<feature type="compositionally biased region" description="Basic and acidic residues" evidence="1">
    <location>
        <begin position="304"/>
        <end position="314"/>
    </location>
</feature>
<feature type="region of interest" description="Disordered" evidence="1">
    <location>
        <begin position="1139"/>
        <end position="1162"/>
    </location>
</feature>
<dbReference type="EMBL" id="JAABOA010000463">
    <property type="protein sequence ID" value="KAF9584242.1"/>
    <property type="molecule type" value="Genomic_DNA"/>
</dbReference>
<feature type="region of interest" description="Disordered" evidence="1">
    <location>
        <begin position="843"/>
        <end position="864"/>
    </location>
</feature>
<name>A0A9P6FYP2_9FUNG</name>
<feature type="compositionally biased region" description="Low complexity" evidence="1">
    <location>
        <begin position="1153"/>
        <end position="1162"/>
    </location>
</feature>
<dbReference type="InterPro" id="IPR008936">
    <property type="entry name" value="Rho_GTPase_activation_prot"/>
</dbReference>
<evidence type="ECO:0000313" key="2">
    <source>
        <dbReference type="EMBL" id="KAF9584242.1"/>
    </source>
</evidence>
<feature type="region of interest" description="Disordered" evidence="1">
    <location>
        <begin position="297"/>
        <end position="338"/>
    </location>
</feature>
<reference evidence="2" key="1">
    <citation type="journal article" date="2020" name="Fungal Divers.">
        <title>Resolving the Mortierellaceae phylogeny through synthesis of multi-gene phylogenetics and phylogenomics.</title>
        <authorList>
            <person name="Vandepol N."/>
            <person name="Liber J."/>
            <person name="Desiro A."/>
            <person name="Na H."/>
            <person name="Kennedy M."/>
            <person name="Barry K."/>
            <person name="Grigoriev I.V."/>
            <person name="Miller A.N."/>
            <person name="O'Donnell K."/>
            <person name="Stajich J.E."/>
            <person name="Bonito G."/>
        </authorList>
    </citation>
    <scope>NUCLEOTIDE SEQUENCE</scope>
    <source>
        <strain evidence="2">KOD1015</strain>
    </source>
</reference>